<feature type="signal peptide" evidence="2">
    <location>
        <begin position="1"/>
        <end position="19"/>
    </location>
</feature>
<dbReference type="InterPro" id="IPR029063">
    <property type="entry name" value="SAM-dependent_MTases_sf"/>
</dbReference>
<dbReference type="CDD" id="cd02440">
    <property type="entry name" value="AdoMet_MTases"/>
    <property type="match status" value="1"/>
</dbReference>
<feature type="chain" id="PRO_5030648928" description="Methyltransferase domain-containing protein" evidence="2">
    <location>
        <begin position="20"/>
        <end position="400"/>
    </location>
</feature>
<evidence type="ECO:0008006" key="4">
    <source>
        <dbReference type="Google" id="ProtNLM"/>
    </source>
</evidence>
<keyword evidence="2" id="KW-0732">Signal</keyword>
<dbReference type="SUPFAM" id="SSF53335">
    <property type="entry name" value="S-adenosyl-L-methionine-dependent methyltransferases"/>
    <property type="match status" value="1"/>
</dbReference>
<reference evidence="3" key="1">
    <citation type="submission" date="2021-01" db="EMBL/GenBank/DDBJ databases">
        <authorList>
            <person name="Corre E."/>
            <person name="Pelletier E."/>
            <person name="Niang G."/>
            <person name="Scheremetjew M."/>
            <person name="Finn R."/>
            <person name="Kale V."/>
            <person name="Holt S."/>
            <person name="Cochrane G."/>
            <person name="Meng A."/>
            <person name="Brown T."/>
            <person name="Cohen L."/>
        </authorList>
    </citation>
    <scope>NUCLEOTIDE SEQUENCE</scope>
    <source>
        <strain evidence="3">GSO104</strain>
    </source>
</reference>
<protein>
    <recommendedName>
        <fullName evidence="4">Methyltransferase domain-containing protein</fullName>
    </recommendedName>
</protein>
<feature type="region of interest" description="Disordered" evidence="1">
    <location>
        <begin position="373"/>
        <end position="400"/>
    </location>
</feature>
<evidence type="ECO:0000256" key="2">
    <source>
        <dbReference type="SAM" id="SignalP"/>
    </source>
</evidence>
<dbReference type="EMBL" id="HBNS01036166">
    <property type="protein sequence ID" value="CAE4632627.1"/>
    <property type="molecule type" value="Transcribed_RNA"/>
</dbReference>
<dbReference type="Gene3D" id="3.40.50.150">
    <property type="entry name" value="Vaccinia Virus protein VP39"/>
    <property type="match status" value="1"/>
</dbReference>
<sequence>MIRITRIVVLCSFAMKTTALKSDVAFVSKSQISHHIPLHSRCMTPTTTAEIRQKNQPSFLRLTSTRKRMKNNKGGDDVMAKSASSSVINDDEFVEMQQKLSSSIKKKSNYGDQYGEETTSNTNLLQFLQHQAEVFDEFSSFFNSSEACPPEVQPLLHFIVSKFLTQIRQNKKSTDQNEEETYKIVDVGCGTGVLFPFFMSIAHDMSLKEKLENDIKLQIMGVDLSSKMIQCAQERVKSLIAAPTEGGVDQKYNFELVANDFVSLILDNSDGDSDVNEAGGTNGHVGKYDGVMVNACFGNFLDTDAIMTALAKCVKVGGIVCIAHPLGREFVQRLHEEDPNTVPHNLPTPDELETLAERRSLKVLDFISSIDVQTSQENQDEENEPKHLPIYYASSIRTET</sequence>
<organism evidence="3">
    <name type="scientific">Ditylum brightwellii</name>
    <dbReference type="NCBI Taxonomy" id="49249"/>
    <lineage>
        <taxon>Eukaryota</taxon>
        <taxon>Sar</taxon>
        <taxon>Stramenopiles</taxon>
        <taxon>Ochrophyta</taxon>
        <taxon>Bacillariophyta</taxon>
        <taxon>Mediophyceae</taxon>
        <taxon>Lithodesmiophycidae</taxon>
        <taxon>Lithodesmiales</taxon>
        <taxon>Lithodesmiaceae</taxon>
        <taxon>Ditylum</taxon>
    </lineage>
</organism>
<dbReference type="Pfam" id="PF13489">
    <property type="entry name" value="Methyltransf_23"/>
    <property type="match status" value="1"/>
</dbReference>
<evidence type="ECO:0000313" key="3">
    <source>
        <dbReference type="EMBL" id="CAE4632627.1"/>
    </source>
</evidence>
<evidence type="ECO:0000256" key="1">
    <source>
        <dbReference type="SAM" id="MobiDB-lite"/>
    </source>
</evidence>
<gene>
    <name evidence="3" type="ORF">DBRI00130_LOCUS28257</name>
</gene>
<proteinExistence type="predicted"/>
<accession>A0A7S4W0Z3</accession>
<dbReference type="AlphaFoldDB" id="A0A7S4W0Z3"/>
<name>A0A7S4W0Z3_9STRA</name>